<dbReference type="HOGENOM" id="CLU_089717_0_0_1"/>
<keyword evidence="1" id="KW-0175">Coiled coil</keyword>
<name>K3XA60_GLOUD</name>
<dbReference type="InterPro" id="IPR019734">
    <property type="entry name" value="TPR_rpt"/>
</dbReference>
<dbReference type="EMBL" id="GL376563">
    <property type="status" value="NOT_ANNOTATED_CDS"/>
    <property type="molecule type" value="Genomic_DNA"/>
</dbReference>
<reference evidence="3" key="1">
    <citation type="journal article" date="2010" name="Genome Biol.">
        <title>Genome sequence of the necrotrophic plant pathogen Pythium ultimum reveals original pathogenicity mechanisms and effector repertoire.</title>
        <authorList>
            <person name="Levesque C.A."/>
            <person name="Brouwer H."/>
            <person name="Cano L."/>
            <person name="Hamilton J.P."/>
            <person name="Holt C."/>
            <person name="Huitema E."/>
            <person name="Raffaele S."/>
            <person name="Robideau G.P."/>
            <person name="Thines M."/>
            <person name="Win J."/>
            <person name="Zerillo M.M."/>
            <person name="Beakes G.W."/>
            <person name="Boore J.L."/>
            <person name="Busam D."/>
            <person name="Dumas B."/>
            <person name="Ferriera S."/>
            <person name="Fuerstenberg S.I."/>
            <person name="Gachon C.M."/>
            <person name="Gaulin E."/>
            <person name="Govers F."/>
            <person name="Grenville-Briggs L."/>
            <person name="Horner N."/>
            <person name="Hostetler J."/>
            <person name="Jiang R.H."/>
            <person name="Johnson J."/>
            <person name="Krajaejun T."/>
            <person name="Lin H."/>
            <person name="Meijer H.J."/>
            <person name="Moore B."/>
            <person name="Morris P."/>
            <person name="Phuntmart V."/>
            <person name="Puiu D."/>
            <person name="Shetty J."/>
            <person name="Stajich J.E."/>
            <person name="Tripathy S."/>
            <person name="Wawra S."/>
            <person name="van West P."/>
            <person name="Whitty B.R."/>
            <person name="Coutinho P.M."/>
            <person name="Henrissat B."/>
            <person name="Martin F."/>
            <person name="Thomas P.D."/>
            <person name="Tyler B.M."/>
            <person name="De Vries R.P."/>
            <person name="Kamoun S."/>
            <person name="Yandell M."/>
            <person name="Tisserat N."/>
            <person name="Buell C.R."/>
        </authorList>
    </citation>
    <scope>NUCLEOTIDE SEQUENCE</scope>
    <source>
        <strain evidence="3">DAOM:BR144</strain>
    </source>
</reference>
<dbReference type="OMA" id="KIYANMS"/>
<dbReference type="Proteomes" id="UP000019132">
    <property type="component" value="Unassembled WGS sequence"/>
</dbReference>
<dbReference type="STRING" id="431595.K3XA60"/>
<dbReference type="Gene3D" id="1.25.40.10">
    <property type="entry name" value="Tetratricopeptide repeat domain"/>
    <property type="match status" value="1"/>
</dbReference>
<dbReference type="InterPro" id="IPR050754">
    <property type="entry name" value="FKBP4/5/8-like"/>
</dbReference>
<proteinExistence type="predicted"/>
<dbReference type="eggNOG" id="KOG0543">
    <property type="taxonomic scope" value="Eukaryota"/>
</dbReference>
<dbReference type="InterPro" id="IPR011990">
    <property type="entry name" value="TPR-like_helical_dom_sf"/>
</dbReference>
<organism evidence="2 3">
    <name type="scientific">Globisporangium ultimum (strain ATCC 200006 / CBS 805.95 / DAOM BR144)</name>
    <name type="common">Pythium ultimum</name>
    <dbReference type="NCBI Taxonomy" id="431595"/>
    <lineage>
        <taxon>Eukaryota</taxon>
        <taxon>Sar</taxon>
        <taxon>Stramenopiles</taxon>
        <taxon>Oomycota</taxon>
        <taxon>Peronosporomycetes</taxon>
        <taxon>Pythiales</taxon>
        <taxon>Pythiaceae</taxon>
        <taxon>Globisporangium</taxon>
    </lineage>
</organism>
<keyword evidence="3" id="KW-1185">Reference proteome</keyword>
<evidence type="ECO:0000313" key="3">
    <source>
        <dbReference type="Proteomes" id="UP000019132"/>
    </source>
</evidence>
<dbReference type="EnsemblProtists" id="PYU1_T014109">
    <property type="protein sequence ID" value="PYU1_T014109"/>
    <property type="gene ID" value="PYU1_G014079"/>
</dbReference>
<reference evidence="3" key="2">
    <citation type="submission" date="2010-04" db="EMBL/GenBank/DDBJ databases">
        <authorList>
            <person name="Buell R."/>
            <person name="Hamilton J."/>
            <person name="Hostetler J."/>
        </authorList>
    </citation>
    <scope>NUCLEOTIDE SEQUENCE [LARGE SCALE GENOMIC DNA]</scope>
    <source>
        <strain evidence="3">DAOM:BR144</strain>
    </source>
</reference>
<dbReference type="VEuPathDB" id="FungiDB:PYU1_G014079"/>
<evidence type="ECO:0000313" key="2">
    <source>
        <dbReference type="EnsemblProtists" id="PYU1_T014109"/>
    </source>
</evidence>
<reference evidence="2" key="3">
    <citation type="submission" date="2015-02" db="UniProtKB">
        <authorList>
            <consortium name="EnsemblProtists"/>
        </authorList>
    </citation>
    <scope>IDENTIFICATION</scope>
    <source>
        <strain evidence="2">DAOM BR144</strain>
    </source>
</reference>
<dbReference type="SUPFAM" id="SSF48452">
    <property type="entry name" value="TPR-like"/>
    <property type="match status" value="1"/>
</dbReference>
<evidence type="ECO:0000256" key="1">
    <source>
        <dbReference type="SAM" id="Coils"/>
    </source>
</evidence>
<feature type="coiled-coil region" evidence="1">
    <location>
        <begin position="161"/>
        <end position="188"/>
    </location>
</feature>
<dbReference type="Pfam" id="PF14559">
    <property type="entry name" value="TPR_19"/>
    <property type="match status" value="1"/>
</dbReference>
<accession>K3XA60</accession>
<dbReference type="PANTHER" id="PTHR46512">
    <property type="entry name" value="PEPTIDYLPROLYL ISOMERASE"/>
    <property type="match status" value="1"/>
</dbReference>
<sequence length="197" mass="21959">MATMSDDELLHWKPRMGLLTVAEKIEQGELLKRQANVHFKRGDIKKALPVYAKVFAYVNGLSVQGDAMAQYAGSSANMSATVAEGDAIRELKIAVWANMAFCHVKLGAKPEKAIEYCDKVLGEDEVHSKALFRKAQALVQLKHFERAHAILTKLATAEPKNAAVRAELRNLVQLKKQYDDEAKAKEKSVYGNMFNKK</sequence>
<dbReference type="AlphaFoldDB" id="K3XA60"/>
<protein>
    <submittedName>
        <fullName evidence="2">Uncharacterized protein</fullName>
    </submittedName>
</protein>
<dbReference type="SMART" id="SM00028">
    <property type="entry name" value="TPR"/>
    <property type="match status" value="3"/>
</dbReference>
<dbReference type="InParanoid" id="K3XA60"/>